<dbReference type="Proteomes" id="UP001160301">
    <property type="component" value="Unassembled WGS sequence"/>
</dbReference>
<feature type="signal peptide" evidence="1">
    <location>
        <begin position="1"/>
        <end position="24"/>
    </location>
</feature>
<evidence type="ECO:0000313" key="2">
    <source>
        <dbReference type="EMBL" id="MDI1429393.1"/>
    </source>
</evidence>
<evidence type="ECO:0008006" key="4">
    <source>
        <dbReference type="Google" id="ProtNLM"/>
    </source>
</evidence>
<evidence type="ECO:0000313" key="3">
    <source>
        <dbReference type="Proteomes" id="UP001160301"/>
    </source>
</evidence>
<organism evidence="2 3">
    <name type="scientific">Polyangium sorediatum</name>
    <dbReference type="NCBI Taxonomy" id="889274"/>
    <lineage>
        <taxon>Bacteria</taxon>
        <taxon>Pseudomonadati</taxon>
        <taxon>Myxococcota</taxon>
        <taxon>Polyangia</taxon>
        <taxon>Polyangiales</taxon>
        <taxon>Polyangiaceae</taxon>
        <taxon>Polyangium</taxon>
    </lineage>
</organism>
<dbReference type="RefSeq" id="WP_136965735.1">
    <property type="nucleotide sequence ID" value="NZ_JARZHI010000004.1"/>
</dbReference>
<protein>
    <recommendedName>
        <fullName evidence="4">Secreted protein</fullName>
    </recommendedName>
</protein>
<gene>
    <name evidence="2" type="ORF">QHF89_07800</name>
</gene>
<reference evidence="2 3" key="1">
    <citation type="submission" date="2023-04" db="EMBL/GenBank/DDBJ databases">
        <title>The genome sequence of Polyangium sorediatum DSM14670.</title>
        <authorList>
            <person name="Zhang X."/>
        </authorList>
    </citation>
    <scope>NUCLEOTIDE SEQUENCE [LARGE SCALE GENOMIC DNA]</scope>
    <source>
        <strain evidence="2 3">DSM 14670</strain>
    </source>
</reference>
<dbReference type="PROSITE" id="PS51257">
    <property type="entry name" value="PROKAR_LIPOPROTEIN"/>
    <property type="match status" value="1"/>
</dbReference>
<proteinExistence type="predicted"/>
<sequence length="135" mass="14658">MIHHRALSLAAALFVMPFAAGCVAGEEEVGDEVVEIEGPGLSEEWYNSVPYLSCAHQNGFGMVCNYSGGGNSAYWQYDYLNTAWLDGPMPMLPSANTVNWGNCHDPGSAPASFVIHVEAWNQSFGNYATLYMPCL</sequence>
<accession>A0ABT6NM73</accession>
<comment type="caution">
    <text evidence="2">The sequence shown here is derived from an EMBL/GenBank/DDBJ whole genome shotgun (WGS) entry which is preliminary data.</text>
</comment>
<name>A0ABT6NM73_9BACT</name>
<keyword evidence="3" id="KW-1185">Reference proteome</keyword>
<keyword evidence="1" id="KW-0732">Signal</keyword>
<feature type="chain" id="PRO_5045526303" description="Secreted protein" evidence="1">
    <location>
        <begin position="25"/>
        <end position="135"/>
    </location>
</feature>
<dbReference type="EMBL" id="JARZHI010000004">
    <property type="protein sequence ID" value="MDI1429393.1"/>
    <property type="molecule type" value="Genomic_DNA"/>
</dbReference>
<evidence type="ECO:0000256" key="1">
    <source>
        <dbReference type="SAM" id="SignalP"/>
    </source>
</evidence>